<evidence type="ECO:0000256" key="3">
    <source>
        <dbReference type="ARBA" id="ARBA00022980"/>
    </source>
</evidence>
<dbReference type="OrthoDB" id="309483at2759"/>
<dbReference type="EMBL" id="AVOT02005336">
    <property type="protein sequence ID" value="MBW0478814.1"/>
    <property type="molecule type" value="Genomic_DNA"/>
</dbReference>
<evidence type="ECO:0000256" key="5">
    <source>
        <dbReference type="ARBA" id="ARBA00023274"/>
    </source>
</evidence>
<feature type="domain" description="S5 DRBM" evidence="9">
    <location>
        <begin position="182"/>
        <end position="245"/>
    </location>
</feature>
<name>A0A9Q3C5G0_9BASI</name>
<dbReference type="InterPro" id="IPR020568">
    <property type="entry name" value="Ribosomal_Su5_D2-typ_SF"/>
</dbReference>
<proteinExistence type="inferred from homology"/>
<dbReference type="GO" id="GO:0005763">
    <property type="term" value="C:mitochondrial small ribosomal subunit"/>
    <property type="evidence" value="ECO:0007669"/>
    <property type="project" value="UniProtKB-ARBA"/>
</dbReference>
<dbReference type="Gene3D" id="3.30.230.10">
    <property type="match status" value="1"/>
</dbReference>
<protein>
    <recommendedName>
        <fullName evidence="6">Small ribosomal subunit protein uS5m</fullName>
    </recommendedName>
</protein>
<dbReference type="GO" id="GO:0003735">
    <property type="term" value="F:structural constituent of ribosome"/>
    <property type="evidence" value="ECO:0007669"/>
    <property type="project" value="UniProtKB-UniRule"/>
</dbReference>
<keyword evidence="4" id="KW-0496">Mitochondrion</keyword>
<dbReference type="InterPro" id="IPR000851">
    <property type="entry name" value="Ribosomal_uS5"/>
</dbReference>
<dbReference type="InterPro" id="IPR005324">
    <property type="entry name" value="Ribosomal_uS5_C"/>
</dbReference>
<dbReference type="InterPro" id="IPR013810">
    <property type="entry name" value="Ribosomal_uS5_N"/>
</dbReference>
<evidence type="ECO:0000313" key="10">
    <source>
        <dbReference type="EMBL" id="MBW0478814.1"/>
    </source>
</evidence>
<evidence type="ECO:0000256" key="6">
    <source>
        <dbReference type="ARBA" id="ARBA00039335"/>
    </source>
</evidence>
<sequence>MPEGGTKPTPAGCPCAVDLVPGPPLAYAKSSQPGWVPLLCGVWSEFFRPWAFIMMPPGAVRMKANIIRCLGVSRQVLKLPTKFYCSGHRLNSSLAEGSSTQQDPLGLADRKPVEVDISLFSPLLDPHPSETGPYHEIFFGSKPPYVPIPDEVVRQALGERGNAITVESLPPYSLDDRDIRKLMRFALVSKRVVNQTGKGKIPSMYALVVTGNGKGLVGYGEGKSERISDAANAATRQAIRNMAPVNICEGRTIHSELRAKFHATEIVMRPRPAGFGLRVSPYLHQVAKAAGISDLSAKITRSNNPMNVIKMSLMMLQAGGSPVGMGDGFGGKGKRLEKGVGMRTGEELALMRGRRCQTWSADDID</sequence>
<reference evidence="10" key="1">
    <citation type="submission" date="2021-03" db="EMBL/GenBank/DDBJ databases">
        <title>Draft genome sequence of rust myrtle Austropuccinia psidii MF-1, a brazilian biotype.</title>
        <authorList>
            <person name="Quecine M.C."/>
            <person name="Pachon D.M.R."/>
            <person name="Bonatelli M.L."/>
            <person name="Correr F.H."/>
            <person name="Franceschini L.M."/>
            <person name="Leite T.F."/>
            <person name="Margarido G.R.A."/>
            <person name="Almeida C.A."/>
            <person name="Ferrarezi J.A."/>
            <person name="Labate C.A."/>
        </authorList>
    </citation>
    <scope>NUCLEOTIDE SEQUENCE</scope>
    <source>
        <strain evidence="10">MF-1</strain>
    </source>
</reference>
<gene>
    <name evidence="10" type="ORF">O181_018529</name>
</gene>
<dbReference type="PANTHER" id="PTHR48277">
    <property type="entry name" value="MITOCHONDRIAL RIBOSOMAL PROTEIN S5"/>
    <property type="match status" value="1"/>
</dbReference>
<organism evidence="10 11">
    <name type="scientific">Austropuccinia psidii MF-1</name>
    <dbReference type="NCBI Taxonomy" id="1389203"/>
    <lineage>
        <taxon>Eukaryota</taxon>
        <taxon>Fungi</taxon>
        <taxon>Dikarya</taxon>
        <taxon>Basidiomycota</taxon>
        <taxon>Pucciniomycotina</taxon>
        <taxon>Pucciniomycetes</taxon>
        <taxon>Pucciniales</taxon>
        <taxon>Sphaerophragmiaceae</taxon>
        <taxon>Austropuccinia</taxon>
    </lineage>
</organism>
<comment type="subcellular location">
    <subcellularLocation>
        <location evidence="1">Mitochondrion</location>
    </subcellularLocation>
</comment>
<dbReference type="GO" id="GO:0003723">
    <property type="term" value="F:RNA binding"/>
    <property type="evidence" value="ECO:0007669"/>
    <property type="project" value="InterPro"/>
</dbReference>
<dbReference type="Gene3D" id="3.30.160.20">
    <property type="match status" value="1"/>
</dbReference>
<comment type="caution">
    <text evidence="10">The sequence shown here is derived from an EMBL/GenBank/DDBJ whole genome shotgun (WGS) entry which is preliminary data.</text>
</comment>
<dbReference type="GO" id="GO:0006412">
    <property type="term" value="P:translation"/>
    <property type="evidence" value="ECO:0007669"/>
    <property type="project" value="InterPro"/>
</dbReference>
<dbReference type="Pfam" id="PF00333">
    <property type="entry name" value="Ribosomal_S5"/>
    <property type="match status" value="1"/>
</dbReference>
<dbReference type="PANTHER" id="PTHR48277:SF1">
    <property type="entry name" value="MITOCHONDRIAL RIBOSOMAL PROTEIN S5"/>
    <property type="match status" value="1"/>
</dbReference>
<accession>A0A9Q3C5G0</accession>
<keyword evidence="3 7" id="KW-0689">Ribosomal protein</keyword>
<evidence type="ECO:0000313" key="11">
    <source>
        <dbReference type="Proteomes" id="UP000765509"/>
    </source>
</evidence>
<keyword evidence="5 7" id="KW-0687">Ribonucleoprotein</keyword>
<dbReference type="Pfam" id="PF03719">
    <property type="entry name" value="Ribosomal_S5_C"/>
    <property type="match status" value="1"/>
</dbReference>
<evidence type="ECO:0000256" key="2">
    <source>
        <dbReference type="ARBA" id="ARBA00008945"/>
    </source>
</evidence>
<evidence type="ECO:0000256" key="8">
    <source>
        <dbReference type="RuleBase" id="RU003823"/>
    </source>
</evidence>
<evidence type="ECO:0000256" key="7">
    <source>
        <dbReference type="PROSITE-ProRule" id="PRU00268"/>
    </source>
</evidence>
<dbReference type="InterPro" id="IPR014721">
    <property type="entry name" value="Ribsml_uS5_D2-typ_fold_subgr"/>
</dbReference>
<dbReference type="PROSITE" id="PS50881">
    <property type="entry name" value="S5_DSRBD"/>
    <property type="match status" value="1"/>
</dbReference>
<dbReference type="SUPFAM" id="SSF54768">
    <property type="entry name" value="dsRNA-binding domain-like"/>
    <property type="match status" value="1"/>
</dbReference>
<comment type="similarity">
    <text evidence="2 8">Belongs to the universal ribosomal protein uS5 family.</text>
</comment>
<evidence type="ECO:0000256" key="1">
    <source>
        <dbReference type="ARBA" id="ARBA00004173"/>
    </source>
</evidence>
<dbReference type="FunFam" id="3.30.160.20:FF:000022">
    <property type="entry name" value="28S ribosomal protein S5, mitochondrial"/>
    <property type="match status" value="1"/>
</dbReference>
<evidence type="ECO:0000259" key="9">
    <source>
        <dbReference type="PROSITE" id="PS50881"/>
    </source>
</evidence>
<dbReference type="Proteomes" id="UP000765509">
    <property type="component" value="Unassembled WGS sequence"/>
</dbReference>
<dbReference type="SUPFAM" id="SSF54211">
    <property type="entry name" value="Ribosomal protein S5 domain 2-like"/>
    <property type="match status" value="1"/>
</dbReference>
<dbReference type="FunFam" id="3.30.230.10:FF:000059">
    <property type="entry name" value="30S small subunit ribosomal protein S5"/>
    <property type="match status" value="1"/>
</dbReference>
<keyword evidence="11" id="KW-1185">Reference proteome</keyword>
<evidence type="ECO:0000256" key="4">
    <source>
        <dbReference type="ARBA" id="ARBA00023128"/>
    </source>
</evidence>
<dbReference type="AlphaFoldDB" id="A0A9Q3C5G0"/>